<dbReference type="AlphaFoldDB" id="A0AAP0PRV5"/>
<reference evidence="2 3" key="1">
    <citation type="submission" date="2024-01" db="EMBL/GenBank/DDBJ databases">
        <title>Genome assemblies of Stephania.</title>
        <authorList>
            <person name="Yang L."/>
        </authorList>
    </citation>
    <scope>NUCLEOTIDE SEQUENCE [LARGE SCALE GENOMIC DNA]</scope>
    <source>
        <strain evidence="2">YNDBR</strain>
        <tissue evidence="2">Leaf</tissue>
    </source>
</reference>
<feature type="region of interest" description="Disordered" evidence="1">
    <location>
        <begin position="84"/>
        <end position="113"/>
    </location>
</feature>
<proteinExistence type="predicted"/>
<protein>
    <submittedName>
        <fullName evidence="2">Uncharacterized protein</fullName>
    </submittedName>
</protein>
<dbReference type="EMBL" id="JBBNAF010000004">
    <property type="protein sequence ID" value="KAK9150671.1"/>
    <property type="molecule type" value="Genomic_DNA"/>
</dbReference>
<sequence>MASAVVSDLKPTVVEPGPSSSSSKSGSNGLAEQSSPLVEEEEEDLHGRLESLRRELELINIQEERVEDELKNLKRELQMIRRREISRRSRVRVSKKTPASSRAGPNKTIHTDH</sequence>
<evidence type="ECO:0000256" key="1">
    <source>
        <dbReference type="SAM" id="MobiDB-lite"/>
    </source>
</evidence>
<evidence type="ECO:0000313" key="2">
    <source>
        <dbReference type="EMBL" id="KAK9150671.1"/>
    </source>
</evidence>
<dbReference type="Proteomes" id="UP001420932">
    <property type="component" value="Unassembled WGS sequence"/>
</dbReference>
<organism evidence="2 3">
    <name type="scientific">Stephania yunnanensis</name>
    <dbReference type="NCBI Taxonomy" id="152371"/>
    <lineage>
        <taxon>Eukaryota</taxon>
        <taxon>Viridiplantae</taxon>
        <taxon>Streptophyta</taxon>
        <taxon>Embryophyta</taxon>
        <taxon>Tracheophyta</taxon>
        <taxon>Spermatophyta</taxon>
        <taxon>Magnoliopsida</taxon>
        <taxon>Ranunculales</taxon>
        <taxon>Menispermaceae</taxon>
        <taxon>Menispermoideae</taxon>
        <taxon>Cissampelideae</taxon>
        <taxon>Stephania</taxon>
    </lineage>
</organism>
<keyword evidence="3" id="KW-1185">Reference proteome</keyword>
<feature type="region of interest" description="Disordered" evidence="1">
    <location>
        <begin position="1"/>
        <end position="47"/>
    </location>
</feature>
<name>A0AAP0PRV5_9MAGN</name>
<feature type="compositionally biased region" description="Low complexity" evidence="1">
    <location>
        <begin position="16"/>
        <end position="27"/>
    </location>
</feature>
<evidence type="ECO:0000313" key="3">
    <source>
        <dbReference type="Proteomes" id="UP001420932"/>
    </source>
</evidence>
<comment type="caution">
    <text evidence="2">The sequence shown here is derived from an EMBL/GenBank/DDBJ whole genome shotgun (WGS) entry which is preliminary data.</text>
</comment>
<gene>
    <name evidence="2" type="ORF">Syun_008980</name>
</gene>
<accession>A0AAP0PRV5</accession>